<evidence type="ECO:0000313" key="1">
    <source>
        <dbReference type="EMBL" id="AFH75258.1"/>
    </source>
</evidence>
<name>I0CEP5_9VIRU</name>
<accession>I0CEP5</accession>
<reference evidence="2 4" key="2">
    <citation type="submission" date="2017-12" db="EMBL/GenBank/DDBJ databases">
        <title>The genome of Rio Negro, a Sputnik-2 isolate.</title>
        <authorList>
            <person name="Borges I."/>
            <person name="Karen L."/>
            <person name="Assis F."/>
            <person name="Abrahao J."/>
        </authorList>
    </citation>
    <scope>NUCLEOTIDE SEQUENCE [LARGE SCALE GENOMIC DNA]</scope>
    <source>
        <strain evidence="2">Rio Negro</strain>
    </source>
</reference>
<dbReference type="Proteomes" id="UP000005001">
    <property type="component" value="Segment"/>
</dbReference>
<reference evidence="1 3" key="1">
    <citation type="journal article" date="2012" name="Proc. Natl. Acad. Sci. U.S.A.">
        <title>Provirophages and transpovirons as the diverse mobilome of giant viruses.</title>
        <authorList>
            <person name="Desnues C."/>
            <person name="La Scola B."/>
            <person name="Yutin N."/>
            <person name="Fournous G."/>
            <person name="Robert C."/>
            <person name="Azza S."/>
            <person name="Jardot P."/>
            <person name="Monteil S."/>
            <person name="Campocasso A."/>
            <person name="Koonin E.V."/>
            <person name="Raoult D."/>
        </authorList>
    </citation>
    <scope>NUCLEOTIDE SEQUENCE [LARGE SCALE GENOMIC DNA]</scope>
</reference>
<organism evidence="1 3">
    <name type="scientific">Sputnik virophage 2</name>
    <dbReference type="NCBI Taxonomy" id="1133031"/>
    <lineage>
        <taxon>Viruses</taxon>
        <taxon>Varidnaviria</taxon>
        <taxon>Bamfordvirae</taxon>
        <taxon>Preplasmiviricota</taxon>
        <taxon>Polisuviricotina</taxon>
        <taxon>Virophaviricetes</taxon>
        <taxon>Mividavirales</taxon>
        <taxon>Sputniviroviridae</taxon>
        <taxon>Sputnikvirus</taxon>
        <taxon>Sputnikvirus mimiviri</taxon>
        <taxon>Mimivirus-dependent virus Sputnik</taxon>
    </lineage>
</organism>
<proteinExistence type="predicted"/>
<evidence type="ECO:0000313" key="3">
    <source>
        <dbReference type="Proteomes" id="UP000005001"/>
    </source>
</evidence>
<evidence type="ECO:0000313" key="2">
    <source>
        <dbReference type="EMBL" id="AUG84991.1"/>
    </source>
</evidence>
<dbReference type="EMBL" id="JN603369">
    <property type="protein sequence ID" value="AFH75258.1"/>
    <property type="molecule type" value="Genomic_DNA"/>
</dbReference>
<dbReference type="Proteomes" id="UP000241006">
    <property type="component" value="Segment"/>
</dbReference>
<protein>
    <submittedName>
        <fullName evidence="1">Uncharacterized protein</fullName>
    </submittedName>
</protein>
<dbReference type="EMBL" id="MG676470">
    <property type="protein sequence ID" value="AUG84991.1"/>
    <property type="molecule type" value="Genomic_DNA"/>
</dbReference>
<gene>
    <name evidence="1" type="ORF">Sputnik2_R4</name>
</gene>
<sequence>MLGGDTPYDFAEKKYITRMNKDEINYLMTPVPKAVYKNRKSPIDLPFFNGKKQDAYGHLLDNVEKPIYKSGGQNVYANSWNGRTYGKKPAKAQPTDRLICEFCGKTYTRSNRSTHRKTEVCKAYQSMNKKLKDVLLRTD</sequence>
<evidence type="ECO:0000313" key="4">
    <source>
        <dbReference type="Proteomes" id="UP000241006"/>
    </source>
</evidence>